<accession>A0A644YAI7</accession>
<evidence type="ECO:0000313" key="1">
    <source>
        <dbReference type="EMBL" id="MPM25576.1"/>
    </source>
</evidence>
<comment type="caution">
    <text evidence="1">The sequence shown here is derived from an EMBL/GenBank/DDBJ whole genome shotgun (WGS) entry which is preliminary data.</text>
</comment>
<organism evidence="1">
    <name type="scientific">bioreactor metagenome</name>
    <dbReference type="NCBI Taxonomy" id="1076179"/>
    <lineage>
        <taxon>unclassified sequences</taxon>
        <taxon>metagenomes</taxon>
        <taxon>ecological metagenomes</taxon>
    </lineage>
</organism>
<dbReference type="EMBL" id="VSSQ01004528">
    <property type="protein sequence ID" value="MPM25576.1"/>
    <property type="molecule type" value="Genomic_DNA"/>
</dbReference>
<proteinExistence type="predicted"/>
<sequence>MAIATVYLCPLLEELVVGYKTGAYIYTVNALDDLFGTRYWFEIFTPGDYGSRNSGMIFIWYCFQKDM</sequence>
<reference evidence="1" key="1">
    <citation type="submission" date="2019-08" db="EMBL/GenBank/DDBJ databases">
        <authorList>
            <person name="Kucharzyk K."/>
            <person name="Murdoch R.W."/>
            <person name="Higgins S."/>
            <person name="Loffler F."/>
        </authorList>
    </citation>
    <scope>NUCLEOTIDE SEQUENCE</scope>
</reference>
<name>A0A644YAI7_9ZZZZ</name>
<gene>
    <name evidence="1" type="ORF">SDC9_72072</name>
</gene>
<dbReference type="AlphaFoldDB" id="A0A644YAI7"/>
<protein>
    <submittedName>
        <fullName evidence="1">Uncharacterized protein</fullName>
    </submittedName>
</protein>